<dbReference type="InterPro" id="IPR012337">
    <property type="entry name" value="RNaseH-like_sf"/>
</dbReference>
<dbReference type="PANTHER" id="PTHR11439:SF483">
    <property type="entry name" value="PEPTIDE SYNTHASE GLIP-LIKE, PUTATIVE (AFU_ORTHOLOGUE AFUA_3G12920)-RELATED"/>
    <property type="match status" value="1"/>
</dbReference>
<dbReference type="InterPro" id="IPR036397">
    <property type="entry name" value="RNaseH_sf"/>
</dbReference>
<feature type="compositionally biased region" description="Low complexity" evidence="1">
    <location>
        <begin position="645"/>
        <end position="684"/>
    </location>
</feature>
<feature type="compositionally biased region" description="Basic and acidic residues" evidence="1">
    <location>
        <begin position="2038"/>
        <end position="2059"/>
    </location>
</feature>
<reference evidence="3" key="1">
    <citation type="submission" date="2021-02" db="EMBL/GenBank/DDBJ databases">
        <authorList>
            <person name="Dougan E. K."/>
            <person name="Rhodes N."/>
            <person name="Thang M."/>
            <person name="Chan C."/>
        </authorList>
    </citation>
    <scope>NUCLEOTIDE SEQUENCE</scope>
</reference>
<feature type="compositionally biased region" description="Low complexity" evidence="1">
    <location>
        <begin position="1875"/>
        <end position="1893"/>
    </location>
</feature>
<organism evidence="3 4">
    <name type="scientific">Symbiodinium necroappetens</name>
    <dbReference type="NCBI Taxonomy" id="1628268"/>
    <lineage>
        <taxon>Eukaryota</taxon>
        <taxon>Sar</taxon>
        <taxon>Alveolata</taxon>
        <taxon>Dinophyceae</taxon>
        <taxon>Suessiales</taxon>
        <taxon>Symbiodiniaceae</taxon>
        <taxon>Symbiodinium</taxon>
    </lineage>
</organism>
<feature type="region of interest" description="Disordered" evidence="1">
    <location>
        <begin position="1074"/>
        <end position="1131"/>
    </location>
</feature>
<keyword evidence="4" id="KW-1185">Reference proteome</keyword>
<dbReference type="SUPFAM" id="SSF53098">
    <property type="entry name" value="Ribonuclease H-like"/>
    <property type="match status" value="1"/>
</dbReference>
<dbReference type="GO" id="GO:0003676">
    <property type="term" value="F:nucleic acid binding"/>
    <property type="evidence" value="ECO:0007669"/>
    <property type="project" value="InterPro"/>
</dbReference>
<name>A0A812QL14_9DINO</name>
<evidence type="ECO:0000313" key="3">
    <source>
        <dbReference type="EMBL" id="CAE7392517.1"/>
    </source>
</evidence>
<feature type="compositionally biased region" description="Low complexity" evidence="1">
    <location>
        <begin position="1959"/>
        <end position="1968"/>
    </location>
</feature>
<proteinExistence type="predicted"/>
<dbReference type="Gene3D" id="3.30.420.10">
    <property type="entry name" value="Ribonuclease H-like superfamily/Ribonuclease H"/>
    <property type="match status" value="1"/>
</dbReference>
<feature type="region of interest" description="Disordered" evidence="1">
    <location>
        <begin position="503"/>
        <end position="550"/>
    </location>
</feature>
<feature type="compositionally biased region" description="Basic and acidic residues" evidence="1">
    <location>
        <begin position="1108"/>
        <end position="1117"/>
    </location>
</feature>
<feature type="region of interest" description="Disordered" evidence="1">
    <location>
        <begin position="311"/>
        <end position="334"/>
    </location>
</feature>
<dbReference type="OrthoDB" id="420425at2759"/>
<accession>A0A812QL14</accession>
<feature type="region of interest" description="Disordered" evidence="1">
    <location>
        <begin position="1831"/>
        <end position="2016"/>
    </location>
</feature>
<protein>
    <submittedName>
        <fullName evidence="3">GIP protein</fullName>
    </submittedName>
</protein>
<feature type="domain" description="Integrase catalytic" evidence="2">
    <location>
        <begin position="1520"/>
        <end position="1693"/>
    </location>
</feature>
<dbReference type="GO" id="GO:0015074">
    <property type="term" value="P:DNA integration"/>
    <property type="evidence" value="ECO:0007669"/>
    <property type="project" value="InterPro"/>
</dbReference>
<dbReference type="PROSITE" id="PS50994">
    <property type="entry name" value="INTEGRASE"/>
    <property type="match status" value="1"/>
</dbReference>
<feature type="compositionally biased region" description="Pro residues" evidence="1">
    <location>
        <begin position="1901"/>
        <end position="1912"/>
    </location>
</feature>
<comment type="caution">
    <text evidence="3">The sequence shown here is derived from an EMBL/GenBank/DDBJ whole genome shotgun (WGS) entry which is preliminary data.</text>
</comment>
<dbReference type="PANTHER" id="PTHR11439">
    <property type="entry name" value="GAG-POL-RELATED RETROTRANSPOSON"/>
    <property type="match status" value="1"/>
</dbReference>
<evidence type="ECO:0000313" key="4">
    <source>
        <dbReference type="Proteomes" id="UP000601435"/>
    </source>
</evidence>
<gene>
    <name evidence="3" type="primary">GIP</name>
    <name evidence="3" type="ORF">SNEC2469_LOCUS10679</name>
</gene>
<dbReference type="InterPro" id="IPR001584">
    <property type="entry name" value="Integrase_cat-core"/>
</dbReference>
<evidence type="ECO:0000256" key="1">
    <source>
        <dbReference type="SAM" id="MobiDB-lite"/>
    </source>
</evidence>
<dbReference type="EMBL" id="CAJNJA010017020">
    <property type="protein sequence ID" value="CAE7392517.1"/>
    <property type="molecule type" value="Genomic_DNA"/>
</dbReference>
<sequence length="2495" mass="276222">MFDCESRNNAVFVIPACDFSSRCWDRDCDCRERMLRKSRFENMASSVDVARWLWRSNAANFFACLQGREGIRPREAALLPTFAGEAWADVDYLATGGAMAGSLLEAFTFPRFLQEEDNNGAFGQNAADGGKIPRYNGDPTRFAEWQFRVKTRQRREKSLSDEKKKEMGPLGLRLIEGLSGHALQVAQLLAIEELEKEHGADYLMEHLALDLRPRRQQQARELYEAGAQSGGVLSRQPAETMPQFILRRKAWYRAMLDLNSELKLPEMVLAEQLLMNSGISDDHKLLIRTAVGEDKITFDKVAAELINQHPKAGMGSRRPFDSGKSTYAPRPASWTPLGSKGGKKGFYHKPYPRTAFHVDVDYEYGTDELYDDDYAIHEPAAHLGVYPQQTDDGADYHDYPEQGNYAEEHLAFLSEQGLDLADDDACDYAANIIQAEEEAYLARQSGAQKGHRALKPPPFEISGSFTLDQKKAKLMALKARTTCRKCGATGHWSGDAVCPFSKGKGKGSAARAGTTSSTSTSHHGRFGKGAAHSKGNPSTGSGGTGTKPHTVYFSINETANPNGPATAFLAFRVPDQGARHAQGGYHAVPPPASLRDGQATEGLTLQLSTQEMTQASSDAAWVNKPLDEDQDMVMLIEALGAAEQPSTTSEAANPSATAAPEATQADTSTTSSTSTPPLAAPRATVTRVCPHRNLTAHGSNQYYTIKKCKDCGVVVEKIRRAGGATPKAKATPGCAHHRVHWRGSNGFVRIKTCMDCGFQERFEAAMTYKKTSREQEAESPSTFSADEALHVIDTFSKAMRTRLELLPPGERIPGARLQEALKLTLRQAEIWQKPADGYEGPMDLGRARTAAEKEEQAQRMRIRSETVVTFGKYLDRTYLQAFQDEDYRLWFVSNMAGANQPRTHKNLRQFFIDYNLYLGRSLLTREETDRLVFMVEVFAEQDLVAILDTGCNLTCHGDAWLERYLQATDQKTPELEDDNGTNIRGIGGRVETNGQRRLPLSLELLGGGVAQGELTSTELKNSTAPLLLSLQAQKALGLVIDLTAEVEHSQTLGKTLKLVIHNGLFGLRLLPPEVADDDGRPHMDYDHPTDKDSKDRDHINHESAAGEDTAKQEDHSNHQNHTMNPDHSRGRLEAPVYLALDTLSGRTMNRSQHQKVENGIKEVTARDHHLWNQLATKGTRRHGQHLLPRGCRTFLMELVTGAALLTHMAAIDYELPVSEPVYLKHNHHDLTTEAGRAEIERQIARVLQGSPWEEVIRVRQKWTPVIKWIFRVGRERIEKGRQFFFEHPWNSDLWKLAQVMKETNNPAVDGGTLEHLEVLKGESDNMNNQETAYATATLQVKNKLWQCHDKGEYPEGPPQDRFPIVCQAVAVLEGLLESLDDLHTRTAFPAEAEHEDDYGDAEEMPLLDGILGPEDFVTADDPLVTYKERKDHEENDVMAEEGPGRGQAGEEALPLQAKRAAWKELGYGQRVALRRLHNMTGHASPASMQRLLRTAGADPKVIRALDHFTCPSCESVVKPRKPAPTKMPSEYSFNQEISLDIFIIKDTRGLRHKIMSMVDLGTLFHVSAHVGTGAGPPSSALCARVLQERWFAWAGSPKTVTMDRGCENRGRLQAMLKAFGVEIRYVGLESPFQLGRGERQGSILKDIMRHTIAERQLHGVESIEMLVIEATSVKNNRIHHGGFTPSQWVLGRLPLESDALTNLGADGHLGVHQEIDYGSSTFAKQLQIRNAARQAFAQTDSASRIRSAMLRKSTPARGPYAVGDLVCFHRKDRKNSQGKWYGPARVIGHEGKSTMWIIHGGVPLTVSNENCRYATGNEALAKRVLELRPSRKRKREDEAENEDGNPYGYPFGDDLSGGLGAQPQRTYFDISGDGTPETTPAPAANPSPATTITEVASPSPFEHPPGPPPPGIPLDTVHEIPVPGGSDDDELGGSSPSSAMEPEQELVPPSRRASEVVGSTTTEPSPAARAPPTPSPLQRALHRSVDAVDGVTWARRGRSRSPPPTSRNPAGEDVEENGPRVFNAFLARRVCKKSQAARSKELNYSKATGEQKEGMEHGEPNGVLAPKEAAKFLAENPQSEIVPTRWVETDKAQPWEPPRYKARIAVRGDLEREGGTRTDSPTCSGTMLNVLLSYAASKRLRLHGGDITASFLQGEQMSRVLVLRPPREACLTWKKARLRPIPHEHAAYVLNNKDGNISGILVSHVDDLLWCGDKEMDEVMAAIQAEFKFGSLEHGDKFEYCGRTIQQGEEVDGIKITCPNTAAKVRGVHLDGQRRYEKDKDATAAEISQLRSVVGSLNWVTRVCRPDIAYAVHKLQTSMSQATVNDLVMCNSVLSYVKKTPNEGILYKYEALDFNDMEILSVADASHAADYDVNKNGKLMGHRSQSGRMLLLVLKKQSISVLFCVVFDCPTLKQKTTVLWQMIWRKKGEEVGDPLYDDRPPDDGTTKVCWIETKTMVADGLTKSMKCQQLKEMMMTGKLVVDMDKTKSKKAVKSE</sequence>
<evidence type="ECO:0000259" key="2">
    <source>
        <dbReference type="PROSITE" id="PS50994"/>
    </source>
</evidence>
<feature type="compositionally biased region" description="Low complexity" evidence="1">
    <location>
        <begin position="507"/>
        <end position="521"/>
    </location>
</feature>
<feature type="region of interest" description="Disordered" evidence="1">
    <location>
        <begin position="2036"/>
        <end position="2062"/>
    </location>
</feature>
<feature type="compositionally biased region" description="Basic and acidic residues" evidence="1">
    <location>
        <begin position="1077"/>
        <end position="1101"/>
    </location>
</feature>
<feature type="region of interest" description="Disordered" evidence="1">
    <location>
        <begin position="642"/>
        <end position="684"/>
    </location>
</feature>
<feature type="region of interest" description="Disordered" evidence="1">
    <location>
        <begin position="1430"/>
        <end position="1452"/>
    </location>
</feature>
<feature type="non-terminal residue" evidence="3">
    <location>
        <position position="2495"/>
    </location>
</feature>
<dbReference type="Proteomes" id="UP000601435">
    <property type="component" value="Unassembled WGS sequence"/>
</dbReference>